<evidence type="ECO:0000313" key="1">
    <source>
        <dbReference type="EMBL" id="KKN23831.1"/>
    </source>
</evidence>
<sequence length="254" mass="30011">MQKLIYTQSLVKDIEKEETCPERFRGQWVDKEFKSEPNTHMIAGLYFEQLALGRSAQEDHNGIEFPRLKNGEKSTKQVRIEQQAQRFKELFDPKHKDFLGFTIISDQDYIEVNSRAGTLDFLATDRDNNICIFDLKLTATLQWSGSWWHDIAKVDLFQQYHYHKLYEDKCDPEYKIQFPNEKLRNLLIIFDYTPNCNVVVYELYPDENTGNNVDERFNAAEKTVGLYLKHGWITIPSIKECAKCPLDCKYRMKE</sequence>
<dbReference type="EMBL" id="LAZR01002934">
    <property type="protein sequence ID" value="KKN23831.1"/>
    <property type="molecule type" value="Genomic_DNA"/>
</dbReference>
<reference evidence="1" key="1">
    <citation type="journal article" date="2015" name="Nature">
        <title>Complex archaea that bridge the gap between prokaryotes and eukaryotes.</title>
        <authorList>
            <person name="Spang A."/>
            <person name="Saw J.H."/>
            <person name="Jorgensen S.L."/>
            <person name="Zaremba-Niedzwiedzka K."/>
            <person name="Martijn J."/>
            <person name="Lind A.E."/>
            <person name="van Eijk R."/>
            <person name="Schleper C."/>
            <person name="Guy L."/>
            <person name="Ettema T.J."/>
        </authorList>
    </citation>
    <scope>NUCLEOTIDE SEQUENCE</scope>
</reference>
<comment type="caution">
    <text evidence="1">The sequence shown here is derived from an EMBL/GenBank/DDBJ whole genome shotgun (WGS) entry which is preliminary data.</text>
</comment>
<gene>
    <name evidence="1" type="ORF">LCGC14_0900870</name>
</gene>
<accession>A0A0F9RFJ7</accession>
<proteinExistence type="predicted"/>
<dbReference type="AlphaFoldDB" id="A0A0F9RFJ7"/>
<organism evidence="1">
    <name type="scientific">marine sediment metagenome</name>
    <dbReference type="NCBI Taxonomy" id="412755"/>
    <lineage>
        <taxon>unclassified sequences</taxon>
        <taxon>metagenomes</taxon>
        <taxon>ecological metagenomes</taxon>
    </lineage>
</organism>
<protein>
    <submittedName>
        <fullName evidence="1">Uncharacterized protein</fullName>
    </submittedName>
</protein>
<name>A0A0F9RFJ7_9ZZZZ</name>